<dbReference type="VEuPathDB" id="AmoebaDB:ACA1_332560"/>
<dbReference type="RefSeq" id="XP_004335705.1">
    <property type="nucleotide sequence ID" value="XM_004335657.1"/>
</dbReference>
<keyword evidence="2" id="KW-1185">Reference proteome</keyword>
<dbReference type="AlphaFoldDB" id="L8GL01"/>
<dbReference type="KEGG" id="acan:ACA1_332560"/>
<dbReference type="EMBL" id="KB008086">
    <property type="protein sequence ID" value="ELR13692.1"/>
    <property type="molecule type" value="Genomic_DNA"/>
</dbReference>
<evidence type="ECO:0000313" key="1">
    <source>
        <dbReference type="EMBL" id="ELR13692.1"/>
    </source>
</evidence>
<organism evidence="1 2">
    <name type="scientific">Acanthamoeba castellanii (strain ATCC 30010 / Neff)</name>
    <dbReference type="NCBI Taxonomy" id="1257118"/>
    <lineage>
        <taxon>Eukaryota</taxon>
        <taxon>Amoebozoa</taxon>
        <taxon>Discosea</taxon>
        <taxon>Longamoebia</taxon>
        <taxon>Centramoebida</taxon>
        <taxon>Acanthamoebidae</taxon>
        <taxon>Acanthamoeba</taxon>
    </lineage>
</organism>
<sequence>MDADTFVEWVQEESSMCRDSPTTGDDHKAICEEPTVCLEGSVKNRNSGDVKAGSTHREEIKAKTQEDVFAAWDAVCATLPKGLFRVEVEGLETNP</sequence>
<protein>
    <submittedName>
        <fullName evidence="1">Uncharacterized protein</fullName>
    </submittedName>
</protein>
<accession>L8GL01</accession>
<proteinExistence type="predicted"/>
<reference evidence="1 2" key="1">
    <citation type="journal article" date="2013" name="Genome Biol.">
        <title>Genome of Acanthamoeba castellanii highlights extensive lateral gene transfer and early evolution of tyrosine kinase signaling.</title>
        <authorList>
            <person name="Clarke M."/>
            <person name="Lohan A.J."/>
            <person name="Liu B."/>
            <person name="Lagkouvardos I."/>
            <person name="Roy S."/>
            <person name="Zafar N."/>
            <person name="Bertelli C."/>
            <person name="Schilde C."/>
            <person name="Kianianmomeni A."/>
            <person name="Burglin T.R."/>
            <person name="Frech C."/>
            <person name="Turcotte B."/>
            <person name="Kopec K.O."/>
            <person name="Synnott J.M."/>
            <person name="Choo C."/>
            <person name="Paponov I."/>
            <person name="Finkler A."/>
            <person name="Soon Heng Tan C."/>
            <person name="Hutchins A.P."/>
            <person name="Weinmeier T."/>
            <person name="Rattei T."/>
            <person name="Chu J.S."/>
            <person name="Gimenez G."/>
            <person name="Irimia M."/>
            <person name="Rigden D.J."/>
            <person name="Fitzpatrick D.A."/>
            <person name="Lorenzo-Morales J."/>
            <person name="Bateman A."/>
            <person name="Chiu C.H."/>
            <person name="Tang P."/>
            <person name="Hegemann P."/>
            <person name="Fromm H."/>
            <person name="Raoult D."/>
            <person name="Greub G."/>
            <person name="Miranda-Saavedra D."/>
            <person name="Chen N."/>
            <person name="Nash P."/>
            <person name="Ginger M.L."/>
            <person name="Horn M."/>
            <person name="Schaap P."/>
            <person name="Caler L."/>
            <person name="Loftus B."/>
        </authorList>
    </citation>
    <scope>NUCLEOTIDE SEQUENCE [LARGE SCALE GENOMIC DNA]</scope>
    <source>
        <strain evidence="1 2">Neff</strain>
    </source>
</reference>
<dbReference type="Proteomes" id="UP000011083">
    <property type="component" value="Unassembled WGS sequence"/>
</dbReference>
<name>L8GL01_ACACF</name>
<dbReference type="GeneID" id="14914237"/>
<gene>
    <name evidence="1" type="ORF">ACA1_332560</name>
</gene>
<evidence type="ECO:0000313" key="2">
    <source>
        <dbReference type="Proteomes" id="UP000011083"/>
    </source>
</evidence>